<dbReference type="GO" id="GO:0071424">
    <property type="term" value="F:rRNA (cytosine-N4-)-methyltransferase activity"/>
    <property type="evidence" value="ECO:0007669"/>
    <property type="project" value="UniProtKB-UniRule"/>
</dbReference>
<comment type="catalytic activity">
    <reaction evidence="6">
        <text>cytidine(1402) in 16S rRNA + S-adenosyl-L-methionine = N(4)-methylcytidine(1402) in 16S rRNA + S-adenosyl-L-homocysteine + H(+)</text>
        <dbReference type="Rhea" id="RHEA:42928"/>
        <dbReference type="Rhea" id="RHEA-COMP:10286"/>
        <dbReference type="Rhea" id="RHEA-COMP:10287"/>
        <dbReference type="ChEBI" id="CHEBI:15378"/>
        <dbReference type="ChEBI" id="CHEBI:57856"/>
        <dbReference type="ChEBI" id="CHEBI:59789"/>
        <dbReference type="ChEBI" id="CHEBI:74506"/>
        <dbReference type="ChEBI" id="CHEBI:82748"/>
        <dbReference type="EC" id="2.1.1.199"/>
    </reaction>
</comment>
<evidence type="ECO:0000313" key="7">
    <source>
        <dbReference type="EMBL" id="RCN56650.1"/>
    </source>
</evidence>
<dbReference type="HAMAP" id="MF_01007">
    <property type="entry name" value="16SrRNA_methyltr_H"/>
    <property type="match status" value="1"/>
</dbReference>
<evidence type="ECO:0000256" key="2">
    <source>
        <dbReference type="ARBA" id="ARBA00022552"/>
    </source>
</evidence>
<dbReference type="GO" id="GO:0005737">
    <property type="term" value="C:cytoplasm"/>
    <property type="evidence" value="ECO:0007669"/>
    <property type="project" value="UniProtKB-SubCell"/>
</dbReference>
<keyword evidence="2 6" id="KW-0698">rRNA processing</keyword>
<evidence type="ECO:0000256" key="5">
    <source>
        <dbReference type="ARBA" id="ARBA00022691"/>
    </source>
</evidence>
<evidence type="ECO:0000313" key="8">
    <source>
        <dbReference type="Proteomes" id="UP000253250"/>
    </source>
</evidence>
<feature type="binding site" evidence="6">
    <location>
        <position position="108"/>
    </location>
    <ligand>
        <name>S-adenosyl-L-methionine</name>
        <dbReference type="ChEBI" id="CHEBI:59789"/>
    </ligand>
</feature>
<evidence type="ECO:0000256" key="6">
    <source>
        <dbReference type="HAMAP-Rule" id="MF_01007"/>
    </source>
</evidence>
<dbReference type="Gene3D" id="1.10.150.170">
    <property type="entry name" value="Putative methyltransferase TM0872, insert domain"/>
    <property type="match status" value="1"/>
</dbReference>
<gene>
    <name evidence="6" type="primary">rsmH</name>
    <name evidence="7" type="ORF">C4900_12800</name>
</gene>
<keyword evidence="3 6" id="KW-0489">Methyltransferase</keyword>
<dbReference type="PANTHER" id="PTHR11265">
    <property type="entry name" value="S-ADENOSYL-METHYLTRANSFERASE MRAW"/>
    <property type="match status" value="1"/>
</dbReference>
<sequence>MTGGHAPVLLAETLEALAVQPEGRYLDATFGRGGHSAEILARLAPNGRLVAMDCDDQAIEVATRCFGEDPRMTIVKGRFSVIERYREEAPWQGGFDGILFDLGVSSPQLDDAARGFSFRREGPLDMRMDRHAHPSAAEWLNAAPEAEIAEVLRDFGEERYARRIARAVVAARAIAPLATTTQFAALVAREIPRREPGQDPATRAFQAVRIRINDELGELTRALPAACALLRPGGRLAVISFHSLEDRIVKQFFVRESRGDTYPSRLPIPQAWLAPRLRVLGRALRAGAAERAANPRSRSAVLRVAQRLGDPS</sequence>
<dbReference type="EMBL" id="PSYR01000002">
    <property type="protein sequence ID" value="RCN56650.1"/>
    <property type="molecule type" value="Genomic_DNA"/>
</dbReference>
<keyword evidence="8" id="KW-1185">Reference proteome</keyword>
<dbReference type="InterPro" id="IPR029063">
    <property type="entry name" value="SAM-dependent_MTases_sf"/>
</dbReference>
<name>A0A1C2G4D6_9GAMM</name>
<feature type="binding site" evidence="6">
    <location>
        <begin position="33"/>
        <end position="35"/>
    </location>
    <ligand>
        <name>S-adenosyl-L-methionine</name>
        <dbReference type="ChEBI" id="CHEBI:59789"/>
    </ligand>
</feature>
<dbReference type="GO" id="GO:0070475">
    <property type="term" value="P:rRNA base methylation"/>
    <property type="evidence" value="ECO:0007669"/>
    <property type="project" value="UniProtKB-UniRule"/>
</dbReference>
<dbReference type="SUPFAM" id="SSF81799">
    <property type="entry name" value="Putative methyltransferase TM0872, insert domain"/>
    <property type="match status" value="1"/>
</dbReference>
<dbReference type="OrthoDB" id="9806637at2"/>
<evidence type="ECO:0000256" key="3">
    <source>
        <dbReference type="ARBA" id="ARBA00022603"/>
    </source>
</evidence>
<comment type="caution">
    <text evidence="7">The sequence shown here is derived from an EMBL/GenBank/DDBJ whole genome shotgun (WGS) entry which is preliminary data.</text>
</comment>
<dbReference type="Proteomes" id="UP000253250">
    <property type="component" value="Unassembled WGS sequence"/>
</dbReference>
<keyword evidence="4 6" id="KW-0808">Transferase</keyword>
<accession>A0A1C2G4D6</accession>
<evidence type="ECO:0000256" key="4">
    <source>
        <dbReference type="ARBA" id="ARBA00022679"/>
    </source>
</evidence>
<proteinExistence type="inferred from homology"/>
<dbReference type="NCBIfam" id="TIGR00006">
    <property type="entry name" value="16S rRNA (cytosine(1402)-N(4))-methyltransferase RsmH"/>
    <property type="match status" value="1"/>
</dbReference>
<feature type="binding site" evidence="6">
    <location>
        <position position="53"/>
    </location>
    <ligand>
        <name>S-adenosyl-L-methionine</name>
        <dbReference type="ChEBI" id="CHEBI:59789"/>
    </ligand>
</feature>
<dbReference type="InterPro" id="IPR002903">
    <property type="entry name" value="RsmH"/>
</dbReference>
<protein>
    <recommendedName>
        <fullName evidence="6">Ribosomal RNA small subunit methyltransferase H</fullName>
        <ecNumber evidence="6">2.1.1.199</ecNumber>
    </recommendedName>
    <alternativeName>
        <fullName evidence="6">16S rRNA m(4)C1402 methyltransferase</fullName>
    </alternativeName>
    <alternativeName>
        <fullName evidence="6">rRNA (cytosine-N(4)-)-methyltransferase RsmH</fullName>
    </alternativeName>
</protein>
<comment type="subcellular location">
    <subcellularLocation>
        <location evidence="6">Cytoplasm</location>
    </subcellularLocation>
</comment>
<organism evidence="7 8">
    <name type="scientific">Acidiferrobacter thiooxydans</name>
    <dbReference type="NCBI Taxonomy" id="163359"/>
    <lineage>
        <taxon>Bacteria</taxon>
        <taxon>Pseudomonadati</taxon>
        <taxon>Pseudomonadota</taxon>
        <taxon>Gammaproteobacteria</taxon>
        <taxon>Acidiferrobacterales</taxon>
        <taxon>Acidiferrobacteraceae</taxon>
        <taxon>Acidiferrobacter</taxon>
    </lineage>
</organism>
<dbReference type="InterPro" id="IPR023397">
    <property type="entry name" value="SAM-dep_MeTrfase_MraW_recog"/>
</dbReference>
<dbReference type="AlphaFoldDB" id="A0A1C2G4D6"/>
<dbReference type="PIRSF" id="PIRSF004486">
    <property type="entry name" value="MraW"/>
    <property type="match status" value="1"/>
</dbReference>
<dbReference type="EC" id="2.1.1.199" evidence="6"/>
<feature type="binding site" evidence="6">
    <location>
        <position position="79"/>
    </location>
    <ligand>
        <name>S-adenosyl-L-methionine</name>
        <dbReference type="ChEBI" id="CHEBI:59789"/>
    </ligand>
</feature>
<comment type="function">
    <text evidence="6">Specifically methylates the N4 position of cytidine in position 1402 (C1402) of 16S rRNA.</text>
</comment>
<dbReference type="SUPFAM" id="SSF53335">
    <property type="entry name" value="S-adenosyl-L-methionine-dependent methyltransferases"/>
    <property type="match status" value="1"/>
</dbReference>
<dbReference type="Gene3D" id="3.40.50.150">
    <property type="entry name" value="Vaccinia Virus protein VP39"/>
    <property type="match status" value="1"/>
</dbReference>
<feature type="binding site" evidence="6">
    <location>
        <position position="101"/>
    </location>
    <ligand>
        <name>S-adenosyl-L-methionine</name>
        <dbReference type="ChEBI" id="CHEBI:59789"/>
    </ligand>
</feature>
<dbReference type="Pfam" id="PF01795">
    <property type="entry name" value="Methyltransf_5"/>
    <property type="match status" value="1"/>
</dbReference>
<keyword evidence="5 6" id="KW-0949">S-adenosyl-L-methionine</keyword>
<comment type="similarity">
    <text evidence="1 6">Belongs to the methyltransferase superfamily. RsmH family.</text>
</comment>
<evidence type="ECO:0000256" key="1">
    <source>
        <dbReference type="ARBA" id="ARBA00010396"/>
    </source>
</evidence>
<reference evidence="7 8" key="1">
    <citation type="submission" date="2018-02" db="EMBL/GenBank/DDBJ databases">
        <title>Insights into the biology of acidophilic members of the Acidiferrobacteraceae family derived from comparative genomic analyses.</title>
        <authorList>
            <person name="Issotta F."/>
            <person name="Thyssen C."/>
            <person name="Mena C."/>
            <person name="Moya A."/>
            <person name="Bellenberg S."/>
            <person name="Sproer C."/>
            <person name="Covarrubias P.C."/>
            <person name="Sand W."/>
            <person name="Quatrini R."/>
            <person name="Vera M."/>
        </authorList>
    </citation>
    <scope>NUCLEOTIDE SEQUENCE [LARGE SCALE GENOMIC DNA]</scope>
    <source>
        <strain evidence="8">m-1</strain>
    </source>
</reference>
<keyword evidence="6" id="KW-0963">Cytoplasm</keyword>
<dbReference type="STRING" id="163359.A9R16_07130"/>
<dbReference type="RefSeq" id="WP_065968842.1">
    <property type="nucleotide sequence ID" value="NZ_CP080624.1"/>
</dbReference>
<dbReference type="PANTHER" id="PTHR11265:SF0">
    <property type="entry name" value="12S RRNA N4-METHYLCYTIDINE METHYLTRANSFERASE"/>
    <property type="match status" value="1"/>
</dbReference>